<keyword evidence="4" id="KW-1185">Reference proteome</keyword>
<evidence type="ECO:0000313" key="4">
    <source>
        <dbReference type="Proteomes" id="UP000239089"/>
    </source>
</evidence>
<evidence type="ECO:0000313" key="3">
    <source>
        <dbReference type="EMBL" id="PPQ30960.1"/>
    </source>
</evidence>
<proteinExistence type="predicted"/>
<gene>
    <name evidence="3" type="ORF">CCR94_10795</name>
</gene>
<protein>
    <recommendedName>
        <fullName evidence="2">Large polyvalent protein-associated domain-containing protein</fullName>
    </recommendedName>
</protein>
<organism evidence="3 4">
    <name type="scientific">Rhodoblastus sphagnicola</name>
    <dbReference type="NCBI Taxonomy" id="333368"/>
    <lineage>
        <taxon>Bacteria</taxon>
        <taxon>Pseudomonadati</taxon>
        <taxon>Pseudomonadota</taxon>
        <taxon>Alphaproteobacteria</taxon>
        <taxon>Hyphomicrobiales</taxon>
        <taxon>Rhodoblastaceae</taxon>
        <taxon>Rhodoblastus</taxon>
    </lineage>
</organism>
<dbReference type="Pfam" id="PF18821">
    <property type="entry name" value="LPD7"/>
    <property type="match status" value="1"/>
</dbReference>
<accession>A0A2S6N8M1</accession>
<comment type="caution">
    <text evidence="3">The sequence shown here is derived from an EMBL/GenBank/DDBJ whole genome shotgun (WGS) entry which is preliminary data.</text>
</comment>
<evidence type="ECO:0000259" key="2">
    <source>
        <dbReference type="Pfam" id="PF18821"/>
    </source>
</evidence>
<dbReference type="Proteomes" id="UP000239089">
    <property type="component" value="Unassembled WGS sequence"/>
</dbReference>
<feature type="region of interest" description="Disordered" evidence="1">
    <location>
        <begin position="308"/>
        <end position="336"/>
    </location>
</feature>
<dbReference type="InterPro" id="IPR040677">
    <property type="entry name" value="LPD7"/>
</dbReference>
<dbReference type="EMBL" id="NHSJ01000069">
    <property type="protein sequence ID" value="PPQ30960.1"/>
    <property type="molecule type" value="Genomic_DNA"/>
</dbReference>
<sequence>MADAVARRRARNGRTIAIDVEQAKAALWRRLFGADLSPALISALCYIDVQERLIKLTNGGWVRDEGDRILASGADQQVVAMLVAAAQAKGWSAVKIWGDEDFVREARRQFEAAGIPVTVIDPPPDCKVEPTEPPPARAPAEIVAEFQRRRASAEARLAEIRSPMAPPPSLVAAREAEQLTNQACSDLRRERNARRHERDAAEAALESAGIFSRGAARRRLNVAQGEFEAAHDAFRDAFNRHAETKATVDQLQKDFDRAERRRRVDRAIDENKAQAEAVFALECEGVASESTEIAAKGREAVEAAARARLAARGGDQTQPDLGAAPEDDASLSTMKL</sequence>
<reference evidence="3 4" key="1">
    <citation type="journal article" date="2018" name="Arch. Microbiol.">
        <title>New insights into the metabolic potential of the phototrophic purple bacterium Rhodopila globiformis DSM 161(T) from its draft genome sequence and evidence for a vanadium-dependent nitrogenase.</title>
        <authorList>
            <person name="Imhoff J.F."/>
            <person name="Rahn T."/>
            <person name="Kunzel S."/>
            <person name="Neulinger S.C."/>
        </authorList>
    </citation>
    <scope>NUCLEOTIDE SEQUENCE [LARGE SCALE GENOMIC DNA]</scope>
    <source>
        <strain evidence="3 4">DSM 16996</strain>
    </source>
</reference>
<evidence type="ECO:0000256" key="1">
    <source>
        <dbReference type="SAM" id="MobiDB-lite"/>
    </source>
</evidence>
<dbReference type="RefSeq" id="WP_104507864.1">
    <property type="nucleotide sequence ID" value="NZ_JACIGC010000019.1"/>
</dbReference>
<name>A0A2S6N8M1_9HYPH</name>
<feature type="domain" description="Large polyvalent protein-associated" evidence="2">
    <location>
        <begin position="58"/>
        <end position="123"/>
    </location>
</feature>
<dbReference type="AlphaFoldDB" id="A0A2S6N8M1"/>